<evidence type="ECO:0000256" key="4">
    <source>
        <dbReference type="ARBA" id="ARBA00022989"/>
    </source>
</evidence>
<accession>A0A5N0TAC7</accession>
<keyword evidence="3 6" id="KW-0812">Transmembrane</keyword>
<dbReference type="PANTHER" id="PTHR36115:SF10">
    <property type="entry name" value="RDD DOMAIN-CONTAINING PROTEIN"/>
    <property type="match status" value="1"/>
</dbReference>
<dbReference type="Proteomes" id="UP000325372">
    <property type="component" value="Unassembled WGS sequence"/>
</dbReference>
<dbReference type="AlphaFoldDB" id="A0A5N0TAC7"/>
<evidence type="ECO:0000259" key="7">
    <source>
        <dbReference type="Pfam" id="PF06271"/>
    </source>
</evidence>
<dbReference type="RefSeq" id="WP_150864424.1">
    <property type="nucleotide sequence ID" value="NZ_VYXP01000006.1"/>
</dbReference>
<keyword evidence="2" id="KW-1003">Cell membrane</keyword>
<organism evidence="8 9">
    <name type="scientific">Marinihelvus fidelis</name>
    <dbReference type="NCBI Taxonomy" id="2613842"/>
    <lineage>
        <taxon>Bacteria</taxon>
        <taxon>Pseudomonadati</taxon>
        <taxon>Pseudomonadota</taxon>
        <taxon>Gammaproteobacteria</taxon>
        <taxon>Chromatiales</taxon>
        <taxon>Wenzhouxiangellaceae</taxon>
        <taxon>Marinihelvus</taxon>
    </lineage>
</organism>
<evidence type="ECO:0000256" key="1">
    <source>
        <dbReference type="ARBA" id="ARBA00004651"/>
    </source>
</evidence>
<reference evidence="8 9" key="1">
    <citation type="submission" date="2019-09" db="EMBL/GenBank/DDBJ databases">
        <title>Wenzhouxiangella sp. Genome sequencing and assembly.</title>
        <authorList>
            <person name="Zhang R."/>
        </authorList>
    </citation>
    <scope>NUCLEOTIDE SEQUENCE [LARGE SCALE GENOMIC DNA]</scope>
    <source>
        <strain evidence="8 9">W260</strain>
    </source>
</reference>
<keyword evidence="4 6" id="KW-1133">Transmembrane helix</keyword>
<protein>
    <submittedName>
        <fullName evidence="8">RDD family protein</fullName>
    </submittedName>
</protein>
<comment type="subcellular location">
    <subcellularLocation>
        <location evidence="1">Cell membrane</location>
        <topology evidence="1">Multi-pass membrane protein</topology>
    </subcellularLocation>
</comment>
<evidence type="ECO:0000313" key="9">
    <source>
        <dbReference type="Proteomes" id="UP000325372"/>
    </source>
</evidence>
<dbReference type="InterPro" id="IPR010432">
    <property type="entry name" value="RDD"/>
</dbReference>
<dbReference type="GO" id="GO:0005886">
    <property type="term" value="C:plasma membrane"/>
    <property type="evidence" value="ECO:0007669"/>
    <property type="project" value="UniProtKB-SubCell"/>
</dbReference>
<feature type="domain" description="RDD" evidence="7">
    <location>
        <begin position="22"/>
        <end position="144"/>
    </location>
</feature>
<dbReference type="Pfam" id="PF06271">
    <property type="entry name" value="RDD"/>
    <property type="match status" value="1"/>
</dbReference>
<keyword evidence="9" id="KW-1185">Reference proteome</keyword>
<feature type="transmembrane region" description="Helical" evidence="6">
    <location>
        <begin position="62"/>
        <end position="82"/>
    </location>
</feature>
<name>A0A5N0TAC7_9GAMM</name>
<proteinExistence type="predicted"/>
<dbReference type="PANTHER" id="PTHR36115">
    <property type="entry name" value="PROLINE-RICH ANTIGEN HOMOLOG-RELATED"/>
    <property type="match status" value="1"/>
</dbReference>
<evidence type="ECO:0000256" key="3">
    <source>
        <dbReference type="ARBA" id="ARBA00022692"/>
    </source>
</evidence>
<evidence type="ECO:0000256" key="2">
    <source>
        <dbReference type="ARBA" id="ARBA00022475"/>
    </source>
</evidence>
<keyword evidence="5 6" id="KW-0472">Membrane</keyword>
<gene>
    <name evidence="8" type="ORF">F3N42_10455</name>
</gene>
<dbReference type="EMBL" id="VYXP01000006">
    <property type="protein sequence ID" value="KAA9130786.1"/>
    <property type="molecule type" value="Genomic_DNA"/>
</dbReference>
<feature type="transmembrane region" description="Helical" evidence="6">
    <location>
        <begin position="26"/>
        <end position="50"/>
    </location>
</feature>
<evidence type="ECO:0000256" key="5">
    <source>
        <dbReference type="ARBA" id="ARBA00023136"/>
    </source>
</evidence>
<feature type="transmembrane region" description="Helical" evidence="6">
    <location>
        <begin position="110"/>
        <end position="131"/>
    </location>
</feature>
<sequence>MTQPHTPSSTTETGVPNPPCGLPRRLLVMLYDTVLVIALLIIAGIIALPFTGTSQQAGRDVLYTLYLVAVWFGYVSGCWIHAGGTVGMRAWKVRLASTTGEPMDWRRAGIRFVVSLLSAAIFGLGFLTGLLRADRACWHDRASGTRLVRRAPKSDRAA</sequence>
<comment type="caution">
    <text evidence="8">The sequence shown here is derived from an EMBL/GenBank/DDBJ whole genome shotgun (WGS) entry which is preliminary data.</text>
</comment>
<dbReference type="InterPro" id="IPR051791">
    <property type="entry name" value="Pra-immunoreactive"/>
</dbReference>
<evidence type="ECO:0000313" key="8">
    <source>
        <dbReference type="EMBL" id="KAA9130786.1"/>
    </source>
</evidence>
<evidence type="ECO:0000256" key="6">
    <source>
        <dbReference type="SAM" id="Phobius"/>
    </source>
</evidence>